<name>A0A9D4U2N3_ADICA</name>
<accession>A0A9D4U2N3</accession>
<dbReference type="AlphaFoldDB" id="A0A9D4U2N3"/>
<sequence length="81" mass="8826">MVLPCPSSMRERKKLHYSSCTVASPCQEQSAAGFTLPLFNARAEEATLLQLYRGITLPCAKCSLATCNLELGHANQNYCSS</sequence>
<comment type="caution">
    <text evidence="1">The sequence shown here is derived from an EMBL/GenBank/DDBJ whole genome shotgun (WGS) entry which is preliminary data.</text>
</comment>
<keyword evidence="2" id="KW-1185">Reference proteome</keyword>
<evidence type="ECO:0000313" key="2">
    <source>
        <dbReference type="Proteomes" id="UP000886520"/>
    </source>
</evidence>
<protein>
    <submittedName>
        <fullName evidence="1">Uncharacterized protein</fullName>
    </submittedName>
</protein>
<gene>
    <name evidence="1" type="ORF">GOP47_0024906</name>
</gene>
<proteinExistence type="predicted"/>
<dbReference type="Proteomes" id="UP000886520">
    <property type="component" value="Chromosome 24"/>
</dbReference>
<dbReference type="EMBL" id="JABFUD020000024">
    <property type="protein sequence ID" value="KAI5060486.1"/>
    <property type="molecule type" value="Genomic_DNA"/>
</dbReference>
<reference evidence="1" key="1">
    <citation type="submission" date="2021-01" db="EMBL/GenBank/DDBJ databases">
        <title>Adiantum capillus-veneris genome.</title>
        <authorList>
            <person name="Fang Y."/>
            <person name="Liao Q."/>
        </authorList>
    </citation>
    <scope>NUCLEOTIDE SEQUENCE</scope>
    <source>
        <strain evidence="1">H3</strain>
        <tissue evidence="1">Leaf</tissue>
    </source>
</reference>
<organism evidence="1 2">
    <name type="scientific">Adiantum capillus-veneris</name>
    <name type="common">Maidenhair fern</name>
    <dbReference type="NCBI Taxonomy" id="13818"/>
    <lineage>
        <taxon>Eukaryota</taxon>
        <taxon>Viridiplantae</taxon>
        <taxon>Streptophyta</taxon>
        <taxon>Embryophyta</taxon>
        <taxon>Tracheophyta</taxon>
        <taxon>Polypodiopsida</taxon>
        <taxon>Polypodiidae</taxon>
        <taxon>Polypodiales</taxon>
        <taxon>Pteridineae</taxon>
        <taxon>Pteridaceae</taxon>
        <taxon>Vittarioideae</taxon>
        <taxon>Adiantum</taxon>
    </lineage>
</organism>
<evidence type="ECO:0000313" key="1">
    <source>
        <dbReference type="EMBL" id="KAI5060486.1"/>
    </source>
</evidence>